<proteinExistence type="inferred from homology"/>
<dbReference type="STRING" id="748224.HMPREF9436_02176"/>
<dbReference type="InterPro" id="IPR043129">
    <property type="entry name" value="ATPase_NBD"/>
</dbReference>
<reference evidence="2 3" key="1">
    <citation type="submission" date="2010-08" db="EMBL/GenBank/DDBJ databases">
        <authorList>
            <person name="Weinstock G."/>
            <person name="Sodergren E."/>
            <person name="Clifton S."/>
            <person name="Fulton L."/>
            <person name="Fulton B."/>
            <person name="Courtney L."/>
            <person name="Fronick C."/>
            <person name="Harrison M."/>
            <person name="Strong C."/>
            <person name="Farmer C."/>
            <person name="Delahaunty K."/>
            <person name="Markovic C."/>
            <person name="Hall O."/>
            <person name="Minx P."/>
            <person name="Tomlinson C."/>
            <person name="Mitreva M."/>
            <person name="Hou S."/>
            <person name="Chen J."/>
            <person name="Wollam A."/>
            <person name="Pepin K.H."/>
            <person name="Johnson M."/>
            <person name="Bhonagiri V."/>
            <person name="Zhang X."/>
            <person name="Suruliraj S."/>
            <person name="Warren W."/>
            <person name="Chinwalla A."/>
            <person name="Mardis E.R."/>
            <person name="Wilson R.K."/>
        </authorList>
    </citation>
    <scope>NUCLEOTIDE SEQUENCE [LARGE SCALE GENOMIC DNA]</scope>
    <source>
        <strain evidence="2 3">KLE1255</strain>
    </source>
</reference>
<dbReference type="eggNOG" id="COG1940">
    <property type="taxonomic scope" value="Bacteria"/>
</dbReference>
<gene>
    <name evidence="2" type="ORF">HMPREF9436_02176</name>
</gene>
<dbReference type="SUPFAM" id="SSF53067">
    <property type="entry name" value="Actin-like ATPase domain"/>
    <property type="match status" value="1"/>
</dbReference>
<dbReference type="InterPro" id="IPR000600">
    <property type="entry name" value="ROK"/>
</dbReference>
<dbReference type="AlphaFoldDB" id="E2ZKJ3"/>
<sequence length="324" mass="35070">MHAFAIIRKTISFAEGTAMKVMVFDVGGTEIKYSVMDEQMNRFDAGSVPTPQDTQEHFLDTIYALYAPHKDEVDGIAMALPGFVDANTGYVSNGGALLYNTGTQVGQLVRERCGCRVTLENDGKAAAIAELRAGALQGCCNAAVFIIGTGVGGGIIANGQLVRGVHFTAGEYSFVNTNADEWENTEKTMACQCSTKYLLKWYRARKGLPADAPMNGKLFFDAANAAEPEALEVLERFCKMVAVQIYNLTVLLDVEKVAIGGGISKQPLLLDDLRRVYAGLFASRGESPYMIGLPRCEIVPCHFSSEANQVGALYTYLQAESKTI</sequence>
<dbReference type="Proteomes" id="UP000006028">
    <property type="component" value="Unassembled WGS sequence"/>
</dbReference>
<name>E2ZKJ3_9FIRM</name>
<accession>E2ZKJ3</accession>
<dbReference type="PANTHER" id="PTHR18964">
    <property type="entry name" value="ROK (REPRESSOR, ORF, KINASE) FAMILY"/>
    <property type="match status" value="1"/>
</dbReference>
<dbReference type="PANTHER" id="PTHR18964:SF170">
    <property type="entry name" value="SUGAR KINASE"/>
    <property type="match status" value="1"/>
</dbReference>
<evidence type="ECO:0000256" key="1">
    <source>
        <dbReference type="ARBA" id="ARBA00006479"/>
    </source>
</evidence>
<dbReference type="CDD" id="cd24152">
    <property type="entry name" value="ASKHA_NBD_ROK-like"/>
    <property type="match status" value="1"/>
</dbReference>
<evidence type="ECO:0000313" key="3">
    <source>
        <dbReference type="Proteomes" id="UP000006028"/>
    </source>
</evidence>
<comment type="caution">
    <text evidence="2">The sequence shown here is derived from an EMBL/GenBank/DDBJ whole genome shotgun (WGS) entry which is preliminary data.</text>
</comment>
<dbReference type="HOGENOM" id="CLU_036604_0_2_9"/>
<dbReference type="BioCyc" id="FCF748224-HMP:GTSS-1282-MONOMER"/>
<comment type="similarity">
    <text evidence="1">Belongs to the ROK (NagC/XylR) family.</text>
</comment>
<dbReference type="Pfam" id="PF00480">
    <property type="entry name" value="ROK"/>
    <property type="match status" value="1"/>
</dbReference>
<dbReference type="EMBL" id="AECU01000172">
    <property type="protein sequence ID" value="EFQ06322.1"/>
    <property type="molecule type" value="Genomic_DNA"/>
</dbReference>
<protein>
    <submittedName>
        <fullName evidence="2">ROK family protein</fullName>
    </submittedName>
</protein>
<evidence type="ECO:0000313" key="2">
    <source>
        <dbReference type="EMBL" id="EFQ06322.1"/>
    </source>
</evidence>
<dbReference type="Gene3D" id="3.30.420.40">
    <property type="match status" value="2"/>
</dbReference>
<organism evidence="2 3">
    <name type="scientific">Faecalibacterium cf. prausnitzii KLE1255</name>
    <dbReference type="NCBI Taxonomy" id="748224"/>
    <lineage>
        <taxon>Bacteria</taxon>
        <taxon>Bacillati</taxon>
        <taxon>Bacillota</taxon>
        <taxon>Clostridia</taxon>
        <taxon>Eubacteriales</taxon>
        <taxon>Oscillospiraceae</taxon>
        <taxon>Faecalibacterium</taxon>
    </lineage>
</organism>